<dbReference type="AlphaFoldDB" id="A0A2H3BG30"/>
<dbReference type="EMBL" id="KZ293463">
    <property type="protein sequence ID" value="PBK62793.1"/>
    <property type="molecule type" value="Genomic_DNA"/>
</dbReference>
<dbReference type="STRING" id="1076256.A0A2H3BG30"/>
<evidence type="ECO:0000313" key="1">
    <source>
        <dbReference type="EMBL" id="PBK62793.1"/>
    </source>
</evidence>
<accession>A0A2H3BG30</accession>
<dbReference type="Proteomes" id="UP000218334">
    <property type="component" value="Unassembled WGS sequence"/>
</dbReference>
<name>A0A2H3BG30_9AGAR</name>
<gene>
    <name evidence="1" type="ORF">ARMSODRAFT_963872</name>
</gene>
<proteinExistence type="predicted"/>
<evidence type="ECO:0000313" key="2">
    <source>
        <dbReference type="Proteomes" id="UP000218334"/>
    </source>
</evidence>
<protein>
    <recommendedName>
        <fullName evidence="3">Transcription factor domain-containing protein</fullName>
    </recommendedName>
</protein>
<evidence type="ECO:0008006" key="3">
    <source>
        <dbReference type="Google" id="ProtNLM"/>
    </source>
</evidence>
<keyword evidence="2" id="KW-1185">Reference proteome</keyword>
<reference evidence="2" key="1">
    <citation type="journal article" date="2017" name="Nat. Ecol. Evol.">
        <title>Genome expansion and lineage-specific genetic innovations in the forest pathogenic fungi Armillaria.</title>
        <authorList>
            <person name="Sipos G."/>
            <person name="Prasanna A.N."/>
            <person name="Walter M.C."/>
            <person name="O'Connor E."/>
            <person name="Balint B."/>
            <person name="Krizsan K."/>
            <person name="Kiss B."/>
            <person name="Hess J."/>
            <person name="Varga T."/>
            <person name="Slot J."/>
            <person name="Riley R."/>
            <person name="Boka B."/>
            <person name="Rigling D."/>
            <person name="Barry K."/>
            <person name="Lee J."/>
            <person name="Mihaltcheva S."/>
            <person name="LaButti K."/>
            <person name="Lipzen A."/>
            <person name="Waldron R."/>
            <person name="Moloney N.M."/>
            <person name="Sperisen C."/>
            <person name="Kredics L."/>
            <person name="Vagvoelgyi C."/>
            <person name="Patrignani A."/>
            <person name="Fitzpatrick D."/>
            <person name="Nagy I."/>
            <person name="Doyle S."/>
            <person name="Anderson J.B."/>
            <person name="Grigoriev I.V."/>
            <person name="Gueldener U."/>
            <person name="Muensterkoetter M."/>
            <person name="Nagy L.G."/>
        </authorList>
    </citation>
    <scope>NUCLEOTIDE SEQUENCE [LARGE SCALE GENOMIC DNA]</scope>
    <source>
        <strain evidence="2">28-4</strain>
    </source>
</reference>
<sequence>MVSPESLDSPAAWRCAIYDVAALSRHFIPSSCTSPESEVHSPDSRFGSLCPASTVSPSNDLAVLSQGFPFPPVKNGDGIYDVIWDQALMLTNVYFGQFSWIYHSVSCNQIDEMLPVIYRKLTAPSDDEDYTGPQDLACLFVVLAIGSLVDGDCDSLAHSMEYAICPFIHAHMMPS</sequence>
<organism evidence="1 2">
    <name type="scientific">Armillaria solidipes</name>
    <dbReference type="NCBI Taxonomy" id="1076256"/>
    <lineage>
        <taxon>Eukaryota</taxon>
        <taxon>Fungi</taxon>
        <taxon>Dikarya</taxon>
        <taxon>Basidiomycota</taxon>
        <taxon>Agaricomycotina</taxon>
        <taxon>Agaricomycetes</taxon>
        <taxon>Agaricomycetidae</taxon>
        <taxon>Agaricales</taxon>
        <taxon>Marasmiineae</taxon>
        <taxon>Physalacriaceae</taxon>
        <taxon>Armillaria</taxon>
    </lineage>
</organism>